<dbReference type="Gene3D" id="3.40.960.10">
    <property type="entry name" value="VSR Endonuclease"/>
    <property type="match status" value="1"/>
</dbReference>
<accession>A0A6H0X5H2</accession>
<protein>
    <submittedName>
        <fullName evidence="1">Intron-encoded protein B</fullName>
    </submittedName>
</protein>
<gene>
    <name evidence="1" type="ORF">TwortDSMZ_087</name>
</gene>
<dbReference type="EMBL" id="MT151386">
    <property type="protein sequence ID" value="QIW89087.1"/>
    <property type="molecule type" value="Genomic_DNA"/>
</dbReference>
<name>A0A6H0X5H2_BPTWO</name>
<sequence>MTDKEGSTTTKKKTHEEFKSELDYKFNNEFILLSNYNGINSRIKVRHKHCGYEFEPIAKYLLRDGKCKRCSDNKKGKKRRKTHEQFLKEVQEIHGNNYQVLTKYKTSHDKVKVKHLSCGSEYNIRPDSLLRGSQCKTCLNIKLSKDNLKTTKEYKKEIEYITQGEYILIGEYTGVKNKVKVRHNLCGNEYLVYPFMFYRGRRCPKCNYSRGERLVEVVLKSLNIDFEPQKKFEGLKNINLLSYDFYLPEYNVLIEYQGQQHYEPVELFGGEDYFLKQQKNDKIKKEFSKNNNIYLLEIPYTKYTFDSVKEEIEVMLSNVKQGTTNQKK</sequence>
<evidence type="ECO:0000313" key="2">
    <source>
        <dbReference type="Proteomes" id="UP000503318"/>
    </source>
</evidence>
<dbReference type="Proteomes" id="UP000503318">
    <property type="component" value="Segment"/>
</dbReference>
<organismHost>
    <name type="scientific">Twortvirus twort</name>
    <dbReference type="NCBI Taxonomy" id="55510"/>
</organismHost>
<proteinExistence type="predicted"/>
<evidence type="ECO:0000313" key="1">
    <source>
        <dbReference type="EMBL" id="QIW89087.1"/>
    </source>
</evidence>
<reference evidence="1 2" key="1">
    <citation type="submission" date="2020-03" db="EMBL/GenBank/DDBJ databases">
        <title>Variable regions in the genome of staphylococcal bacteriophage Twort.</title>
        <authorList>
            <person name="Glowacka-Rutkowska A."/>
            <person name="Gawor J."/>
            <person name="Lobocka M."/>
        </authorList>
    </citation>
    <scope>NUCLEOTIDE SEQUENCE [LARGE SCALE GENOMIC DNA]</scope>
</reference>
<organism evidence="1 2">
    <name type="scientific">Staphylococcus phage Twort (strain DSM 17442 / HER 48)</name>
    <name type="common">Bacteriophage Twort</name>
    <dbReference type="NCBI Taxonomy" id="2908167"/>
    <lineage>
        <taxon>Viruses</taxon>
        <taxon>Duplodnaviria</taxon>
        <taxon>Heunggongvirae</taxon>
        <taxon>Uroviricota</taxon>
        <taxon>Caudoviricetes</taxon>
        <taxon>Herelleviridae</taxon>
        <taxon>Twortvirinae</taxon>
        <taxon>Twortvirus</taxon>
        <taxon>Twortvirus twort</taxon>
    </lineage>
</organism>